<evidence type="ECO:0000313" key="2">
    <source>
        <dbReference type="EMBL" id="KAK5636185.1"/>
    </source>
</evidence>
<name>A0AAN7Z438_9PEZI</name>
<accession>A0AAN7Z438</accession>
<organism evidence="2 3">
    <name type="scientific">Xylaria bambusicola</name>
    <dbReference type="NCBI Taxonomy" id="326684"/>
    <lineage>
        <taxon>Eukaryota</taxon>
        <taxon>Fungi</taxon>
        <taxon>Dikarya</taxon>
        <taxon>Ascomycota</taxon>
        <taxon>Pezizomycotina</taxon>
        <taxon>Sordariomycetes</taxon>
        <taxon>Xylariomycetidae</taxon>
        <taxon>Xylariales</taxon>
        <taxon>Xylariaceae</taxon>
        <taxon>Xylaria</taxon>
    </lineage>
</organism>
<gene>
    <name evidence="2" type="ORF">RRF57_011897</name>
</gene>
<feature type="region of interest" description="Disordered" evidence="1">
    <location>
        <begin position="437"/>
        <end position="502"/>
    </location>
</feature>
<sequence>MKRKGGGSEKWKQYASDVKRGFDRIAAILEYADDLSRDTEEKVFTEIIQLCKTRILYRLRFQKKKKGPNKRKEGTTIAGGLKPVVNYLHNHSSKNEKLFLERAKQVLKLAGSWTKHSTNEELANLVDVINSLRQTEGFEDILVSAFRRELNLQVRSYLSNMIRKVSRYREAARVLCLLAHRTSQVRQIQTVIVELPIEAFKRPTTDSKYCASIQSTISRVQNLKVGLQDVNKMCLLLRLSRAEADAQFDDTFKDTSKNSKVHAEIQLLYYCETTLQGELLPRVICSRWRLPNIQSGWCNDIAARFNQRLEKKIAESLKTLHERKTRTHYPEPIESELSVITWLPLPVQPKGRLLSNGVTGGKKTKQLKTAPLHDVSKQPMLVTVVEKAEPPSEERSSTEDAELGSLANNEDAPSIPLAPVVSTAPDSPVGVCAALEDTSSTPQEPPVVTQSPSVAISTGTKTPEEPSPRDGALPVSSDAKPPSDVKRDAAIEASTASDSATQRQARKYSLALGEISPVCKSGPLKLQFEYASEHDQGAQGDGPQKHLSCTAEWLSFEDIEQLRTQGVIAINLDTVTAEEVSYKMDSENNMYLSHEEGVLRLTMRPA</sequence>
<dbReference type="Proteomes" id="UP001305414">
    <property type="component" value="Unassembled WGS sequence"/>
</dbReference>
<evidence type="ECO:0000256" key="1">
    <source>
        <dbReference type="SAM" id="MobiDB-lite"/>
    </source>
</evidence>
<proteinExistence type="predicted"/>
<dbReference type="AlphaFoldDB" id="A0AAN7Z438"/>
<feature type="region of interest" description="Disordered" evidence="1">
    <location>
        <begin position="354"/>
        <end position="422"/>
    </location>
</feature>
<comment type="caution">
    <text evidence="2">The sequence shown here is derived from an EMBL/GenBank/DDBJ whole genome shotgun (WGS) entry which is preliminary data.</text>
</comment>
<feature type="compositionally biased region" description="Basic and acidic residues" evidence="1">
    <location>
        <begin position="481"/>
        <end position="490"/>
    </location>
</feature>
<feature type="compositionally biased region" description="Basic and acidic residues" evidence="1">
    <location>
        <begin position="386"/>
        <end position="398"/>
    </location>
</feature>
<dbReference type="EMBL" id="JAWHQM010000063">
    <property type="protein sequence ID" value="KAK5636185.1"/>
    <property type="molecule type" value="Genomic_DNA"/>
</dbReference>
<feature type="compositionally biased region" description="Polar residues" evidence="1">
    <location>
        <begin position="437"/>
        <end position="461"/>
    </location>
</feature>
<reference evidence="2 3" key="1">
    <citation type="submission" date="2023-10" db="EMBL/GenBank/DDBJ databases">
        <title>Draft genome sequence of Xylaria bambusicola isolate GMP-LS, the root and basal stem rot pathogen of sugarcane in Indonesia.</title>
        <authorList>
            <person name="Selvaraj P."/>
            <person name="Muralishankar V."/>
            <person name="Muruganantham S."/>
            <person name="Sp S."/>
            <person name="Haryani S."/>
            <person name="Lau K.J.X."/>
            <person name="Naqvi N.I."/>
        </authorList>
    </citation>
    <scope>NUCLEOTIDE SEQUENCE [LARGE SCALE GENOMIC DNA]</scope>
    <source>
        <strain evidence="2">GMP-LS</strain>
    </source>
</reference>
<keyword evidence="3" id="KW-1185">Reference proteome</keyword>
<protein>
    <submittedName>
        <fullName evidence="2">Uncharacterized protein</fullName>
    </submittedName>
</protein>
<evidence type="ECO:0000313" key="3">
    <source>
        <dbReference type="Proteomes" id="UP001305414"/>
    </source>
</evidence>